<dbReference type="SMART" id="SM00642">
    <property type="entry name" value="Aamy"/>
    <property type="match status" value="1"/>
</dbReference>
<name>A0A368NGC4_9GAMM</name>
<dbReference type="InterPro" id="IPR045857">
    <property type="entry name" value="O16G_dom_2"/>
</dbReference>
<evidence type="ECO:0000256" key="2">
    <source>
        <dbReference type="SAM" id="SignalP"/>
    </source>
</evidence>
<dbReference type="Gene3D" id="2.60.40.10">
    <property type="entry name" value="Immunoglobulins"/>
    <property type="match status" value="1"/>
</dbReference>
<dbReference type="SUPFAM" id="SSF51445">
    <property type="entry name" value="(Trans)glycosidases"/>
    <property type="match status" value="1"/>
</dbReference>
<dbReference type="CDD" id="cd02859">
    <property type="entry name" value="E_set_AMPKbeta_like_N"/>
    <property type="match status" value="1"/>
</dbReference>
<feature type="signal peptide" evidence="2">
    <location>
        <begin position="1"/>
        <end position="38"/>
    </location>
</feature>
<keyword evidence="2" id="KW-0732">Signal</keyword>
<dbReference type="InterPro" id="IPR006047">
    <property type="entry name" value="GH13_cat_dom"/>
</dbReference>
<evidence type="ECO:0000313" key="5">
    <source>
        <dbReference type="Proteomes" id="UP000252558"/>
    </source>
</evidence>
<feature type="chain" id="PRO_5017027016" description="Glycosyl hydrolase family 13 catalytic domain-containing protein" evidence="2">
    <location>
        <begin position="39"/>
        <end position="677"/>
    </location>
</feature>
<sequence length="677" mass="76118">MRSGRETVLRQIPIFSQTLAQKLLISIVSSIVSVSALASAPDTSAWYRQATGYHIWIKSFADSNDEDQVGDIQGIIDRFDYLNDGDPDSGGDLGIDLILLSPFYLSERTSDDPMDNIHGYDVLDYYTVNPRFGDEKTLKSLLELAHQRGVKVLFDFVPGYTSIKHPWFIDSAAGGQKRNWYVWQDQPSNDWQAAWGGGQWHDVWKPHGDRYFYTYFQSAEIADLNLHNPYVRAEMEKVLKYWLDFGFDGARVDGAPYLIEDGPGLQADRAGTFKLLQDYRSIADSYSPAKVLLAETWRPREQVGNYFGDGSNQIHLGLDFNWAWAVTEVVDNIAPDAVADLKRYQRQNFPSGYQMATFLSNHDSYLPRPLTRYEGNANKAFIAAALQILGQGTPMIFYGNELGLKGKPKPDAELRALFNWQDVERQTAKPHSLLSGYRDLLQIRHQYQAITHGSELPVVTRQYGVSSFMRLYQGTGVVILINASSSEQQATLDLMPFFKSAESESLSEDWAHLSLLLGKVKIPAVIDSVTASKVEVARIPPNSVTVLYLGAEPQKLIDGYYPNVVAPTTLPNIQAPALTSLFLRGSMNDWGASLPMSRGDDGLWTIVTQLSHGRYEYKFEVSGQSSWGLNWGDNENDQRGEVDGSNIRLQLAESGCYQFWFDEVTRRYGFQLAEGCD</sequence>
<gene>
    <name evidence="4" type="ORF">DU002_11410</name>
</gene>
<dbReference type="Pfam" id="PF00128">
    <property type="entry name" value="Alpha-amylase"/>
    <property type="match status" value="1"/>
</dbReference>
<feature type="domain" description="Glycosyl hydrolase family 13 catalytic" evidence="3">
    <location>
        <begin position="54"/>
        <end position="444"/>
    </location>
</feature>
<comment type="similarity">
    <text evidence="1">Belongs to the glycosyl hydrolase 13 family.</text>
</comment>
<organism evidence="4 5">
    <name type="scientific">Corallincola holothuriorum</name>
    <dbReference type="NCBI Taxonomy" id="2282215"/>
    <lineage>
        <taxon>Bacteria</taxon>
        <taxon>Pseudomonadati</taxon>
        <taxon>Pseudomonadota</taxon>
        <taxon>Gammaproteobacteria</taxon>
        <taxon>Alteromonadales</taxon>
        <taxon>Psychromonadaceae</taxon>
        <taxon>Corallincola</taxon>
    </lineage>
</organism>
<proteinExistence type="inferred from homology"/>
<comment type="caution">
    <text evidence="4">The sequence shown here is derived from an EMBL/GenBank/DDBJ whole genome shotgun (WGS) entry which is preliminary data.</text>
</comment>
<dbReference type="InterPro" id="IPR013783">
    <property type="entry name" value="Ig-like_fold"/>
</dbReference>
<dbReference type="GO" id="GO:0009313">
    <property type="term" value="P:oligosaccharide catabolic process"/>
    <property type="evidence" value="ECO:0007669"/>
    <property type="project" value="TreeGrafter"/>
</dbReference>
<dbReference type="PANTHER" id="PTHR10357">
    <property type="entry name" value="ALPHA-AMYLASE FAMILY MEMBER"/>
    <property type="match status" value="1"/>
</dbReference>
<dbReference type="AlphaFoldDB" id="A0A368NGC4"/>
<dbReference type="EMBL" id="QPID01000006">
    <property type="protein sequence ID" value="RCU49518.1"/>
    <property type="molecule type" value="Genomic_DNA"/>
</dbReference>
<dbReference type="Proteomes" id="UP000252558">
    <property type="component" value="Unassembled WGS sequence"/>
</dbReference>
<reference evidence="4 5" key="1">
    <citation type="submission" date="2018-07" db="EMBL/GenBank/DDBJ databases">
        <title>Corallincola holothuriorum sp. nov., a new facultative anaerobe isolated from sea cucumber Apostichopus japonicus.</title>
        <authorList>
            <person name="Xia H."/>
        </authorList>
    </citation>
    <scope>NUCLEOTIDE SEQUENCE [LARGE SCALE GENOMIC DNA]</scope>
    <source>
        <strain evidence="4 5">C4</strain>
    </source>
</reference>
<dbReference type="PANTHER" id="PTHR10357:SF179">
    <property type="entry name" value="NEUTRAL AND BASIC AMINO ACID TRANSPORT PROTEIN RBAT"/>
    <property type="match status" value="1"/>
</dbReference>
<accession>A0A368NGC4</accession>
<dbReference type="Gene3D" id="3.90.400.10">
    <property type="entry name" value="Oligo-1,6-glucosidase, Domain 2"/>
    <property type="match status" value="1"/>
</dbReference>
<dbReference type="SUPFAM" id="SSF81296">
    <property type="entry name" value="E set domains"/>
    <property type="match status" value="1"/>
</dbReference>
<dbReference type="InterPro" id="IPR014756">
    <property type="entry name" value="Ig_E-set"/>
</dbReference>
<protein>
    <recommendedName>
        <fullName evidence="3">Glycosyl hydrolase family 13 catalytic domain-containing protein</fullName>
    </recommendedName>
</protein>
<evidence type="ECO:0000259" key="3">
    <source>
        <dbReference type="SMART" id="SM00642"/>
    </source>
</evidence>
<dbReference type="GO" id="GO:0004556">
    <property type="term" value="F:alpha-amylase activity"/>
    <property type="evidence" value="ECO:0007669"/>
    <property type="project" value="TreeGrafter"/>
</dbReference>
<evidence type="ECO:0000256" key="1">
    <source>
        <dbReference type="ARBA" id="ARBA00008061"/>
    </source>
</evidence>
<keyword evidence="5" id="KW-1185">Reference proteome</keyword>
<dbReference type="Gene3D" id="3.20.20.80">
    <property type="entry name" value="Glycosidases"/>
    <property type="match status" value="1"/>
</dbReference>
<dbReference type="InterPro" id="IPR017853">
    <property type="entry name" value="GH"/>
</dbReference>
<evidence type="ECO:0000313" key="4">
    <source>
        <dbReference type="EMBL" id="RCU49518.1"/>
    </source>
</evidence>